<dbReference type="EMBL" id="JAECZA010000026">
    <property type="protein sequence ID" value="MBH8573168.1"/>
    <property type="molecule type" value="Genomic_DNA"/>
</dbReference>
<dbReference type="AlphaFoldDB" id="A0A8J7I342"/>
<dbReference type="InterPro" id="IPR022742">
    <property type="entry name" value="Hydrolase_4"/>
</dbReference>
<dbReference type="InterPro" id="IPR029058">
    <property type="entry name" value="AB_hydrolase_fold"/>
</dbReference>
<dbReference type="PANTHER" id="PTHR12277:SF81">
    <property type="entry name" value="PROTEIN ABHD13"/>
    <property type="match status" value="1"/>
</dbReference>
<comment type="caution">
    <text evidence="3">The sequence shown here is derived from an EMBL/GenBank/DDBJ whole genome shotgun (WGS) entry which is preliminary data.</text>
</comment>
<dbReference type="Gene3D" id="3.40.50.1820">
    <property type="entry name" value="alpha/beta hydrolase"/>
    <property type="match status" value="1"/>
</dbReference>
<accession>A0A8J7I342</accession>
<keyword evidence="1" id="KW-0812">Transmembrane</keyword>
<dbReference type="Proteomes" id="UP000662314">
    <property type="component" value="Unassembled WGS sequence"/>
</dbReference>
<dbReference type="PRINTS" id="PR00111">
    <property type="entry name" value="ABHYDROLASE"/>
</dbReference>
<protein>
    <submittedName>
        <fullName evidence="3">Alpha/beta fold hydrolase</fullName>
    </submittedName>
</protein>
<gene>
    <name evidence="3" type="ORF">I8752_09090</name>
</gene>
<keyword evidence="3" id="KW-0378">Hydrolase</keyword>
<proteinExistence type="predicted"/>
<dbReference type="InterPro" id="IPR000073">
    <property type="entry name" value="AB_hydrolase_1"/>
</dbReference>
<evidence type="ECO:0000313" key="4">
    <source>
        <dbReference type="Proteomes" id="UP000662314"/>
    </source>
</evidence>
<organism evidence="3 4">
    <name type="scientific">Dendronalium phyllosphericum CENA369</name>
    <dbReference type="NCBI Taxonomy" id="1725256"/>
    <lineage>
        <taxon>Bacteria</taxon>
        <taxon>Bacillati</taxon>
        <taxon>Cyanobacteriota</taxon>
        <taxon>Cyanophyceae</taxon>
        <taxon>Nostocales</taxon>
        <taxon>Nostocaceae</taxon>
        <taxon>Dendronalium</taxon>
        <taxon>Dendronalium phyllosphericum</taxon>
    </lineage>
</organism>
<feature type="domain" description="Serine aminopeptidase S33" evidence="2">
    <location>
        <begin position="85"/>
        <end position="196"/>
    </location>
</feature>
<name>A0A8J7I342_9NOST</name>
<sequence>MILNKLQLGLQLLLLLGIVAAIAYVAICLFLFVRQPHYIFFPSHVIEKTPEFFNLSYEDVYLPVLTRSGKVEHIHGWWIKSNQPNTRVLLYLHGNGINIGANISHANRFYQLGFSVLLIDYRGYGRSEGVFPNEKRVYQDAATAWNYLVQQRQISPSQIFLYGHSLGGAIAIDLAVKVPEAAGLIVESSFTCIQELIAYRNLFRVFPVDLILTQRFASIKKLSQLKIPVLFIHGTVDSTVPSFMSQKLYAVAPEPKTLILVPGAEHNNVAVVANMEYLQWVKAFIQQVHIRRLSNII</sequence>
<evidence type="ECO:0000259" key="2">
    <source>
        <dbReference type="Pfam" id="PF12146"/>
    </source>
</evidence>
<dbReference type="PANTHER" id="PTHR12277">
    <property type="entry name" value="ALPHA/BETA HYDROLASE DOMAIN-CONTAINING PROTEIN"/>
    <property type="match status" value="1"/>
</dbReference>
<reference evidence="3 4" key="1">
    <citation type="journal article" date="2021" name="Int. J. Syst. Evol. Microbiol.">
        <title>Amazonocrinis nigriterrae gen. nov., sp. nov., Atlanticothrix silvestris gen. nov., sp. nov. and Dendronalium phyllosphericum gen. nov., sp. nov., nostocacean cyanobacteria from Brazilian environments.</title>
        <authorList>
            <person name="Alvarenga D.O."/>
            <person name="Andreote A.P.D."/>
            <person name="Branco L.H.Z."/>
            <person name="Delbaje E."/>
            <person name="Cruz R.B."/>
            <person name="Varani A.M."/>
            <person name="Fiore M.F."/>
        </authorList>
    </citation>
    <scope>NUCLEOTIDE SEQUENCE [LARGE SCALE GENOMIC DNA]</scope>
    <source>
        <strain evidence="3 4">CENA369</strain>
    </source>
</reference>
<evidence type="ECO:0000313" key="3">
    <source>
        <dbReference type="EMBL" id="MBH8573168.1"/>
    </source>
</evidence>
<keyword evidence="4" id="KW-1185">Reference proteome</keyword>
<dbReference type="RefSeq" id="WP_214431988.1">
    <property type="nucleotide sequence ID" value="NZ_CAWPUQ010000127.1"/>
</dbReference>
<dbReference type="Pfam" id="PF12146">
    <property type="entry name" value="Hydrolase_4"/>
    <property type="match status" value="1"/>
</dbReference>
<keyword evidence="1" id="KW-0472">Membrane</keyword>
<keyword evidence="1" id="KW-1133">Transmembrane helix</keyword>
<dbReference type="SUPFAM" id="SSF53474">
    <property type="entry name" value="alpha/beta-Hydrolases"/>
    <property type="match status" value="1"/>
</dbReference>
<dbReference type="GO" id="GO:0016787">
    <property type="term" value="F:hydrolase activity"/>
    <property type="evidence" value="ECO:0007669"/>
    <property type="project" value="UniProtKB-KW"/>
</dbReference>
<evidence type="ECO:0000256" key="1">
    <source>
        <dbReference type="SAM" id="Phobius"/>
    </source>
</evidence>
<feature type="transmembrane region" description="Helical" evidence="1">
    <location>
        <begin position="12"/>
        <end position="33"/>
    </location>
</feature>